<reference evidence="5 6" key="1">
    <citation type="submission" date="2017-08" db="EMBL/GenBank/DDBJ databases">
        <title>Infants hospitalized years apart are colonized by the same room-sourced microbial strains.</title>
        <authorList>
            <person name="Brooks B."/>
            <person name="Olm M.R."/>
            <person name="Firek B.A."/>
            <person name="Baker R."/>
            <person name="Thomas B.C."/>
            <person name="Morowitz M.J."/>
            <person name="Banfield J.F."/>
        </authorList>
    </citation>
    <scope>NUCLEOTIDE SEQUENCE [LARGE SCALE GENOMIC DNA]</scope>
    <source>
        <strain evidence="5">S2_005_001_R2_27</strain>
    </source>
</reference>
<dbReference type="InterPro" id="IPR011663">
    <property type="entry name" value="UTRA"/>
</dbReference>
<proteinExistence type="predicted"/>
<dbReference type="SUPFAM" id="SSF64288">
    <property type="entry name" value="Chorismate lyase-like"/>
    <property type="match status" value="1"/>
</dbReference>
<evidence type="ECO:0000313" key="6">
    <source>
        <dbReference type="Proteomes" id="UP000248887"/>
    </source>
</evidence>
<dbReference type="PROSITE" id="PS50949">
    <property type="entry name" value="HTH_GNTR"/>
    <property type="match status" value="1"/>
</dbReference>
<dbReference type="Proteomes" id="UP000248887">
    <property type="component" value="Unassembled WGS sequence"/>
</dbReference>
<dbReference type="PRINTS" id="PR00035">
    <property type="entry name" value="HTHGNTR"/>
</dbReference>
<keyword evidence="3" id="KW-0804">Transcription</keyword>
<dbReference type="InterPro" id="IPR000524">
    <property type="entry name" value="Tscrpt_reg_HTH_GntR"/>
</dbReference>
<dbReference type="Pfam" id="PF00392">
    <property type="entry name" value="GntR"/>
    <property type="match status" value="1"/>
</dbReference>
<dbReference type="Gene3D" id="1.10.10.10">
    <property type="entry name" value="Winged helix-like DNA-binding domain superfamily/Winged helix DNA-binding domain"/>
    <property type="match status" value="1"/>
</dbReference>
<dbReference type="SMART" id="SM00345">
    <property type="entry name" value="HTH_GNTR"/>
    <property type="match status" value="1"/>
</dbReference>
<evidence type="ECO:0000259" key="4">
    <source>
        <dbReference type="PROSITE" id="PS50949"/>
    </source>
</evidence>
<evidence type="ECO:0000256" key="1">
    <source>
        <dbReference type="ARBA" id="ARBA00023015"/>
    </source>
</evidence>
<dbReference type="InterPro" id="IPR036390">
    <property type="entry name" value="WH_DNA-bd_sf"/>
</dbReference>
<dbReference type="Pfam" id="PF07702">
    <property type="entry name" value="UTRA"/>
    <property type="match status" value="1"/>
</dbReference>
<comment type="caution">
    <text evidence="5">The sequence shown here is derived from an EMBL/GenBank/DDBJ whole genome shotgun (WGS) entry which is preliminary data.</text>
</comment>
<dbReference type="InterPro" id="IPR028978">
    <property type="entry name" value="Chorismate_lyase_/UTRA_dom_sf"/>
</dbReference>
<accession>A0A2W5R2Q8</accession>
<keyword evidence="2" id="KW-0238">DNA-binding</keyword>
<feature type="domain" description="HTH gntR-type" evidence="4">
    <location>
        <begin position="19"/>
        <end position="87"/>
    </location>
</feature>
<protein>
    <submittedName>
        <fullName evidence="5">GntR family transcriptional regulator</fullName>
    </submittedName>
</protein>
<dbReference type="SMART" id="SM00866">
    <property type="entry name" value="UTRA"/>
    <property type="match status" value="1"/>
</dbReference>
<keyword evidence="1" id="KW-0805">Transcription regulation</keyword>
<dbReference type="EMBL" id="QFQD01000026">
    <property type="protein sequence ID" value="PZQ82929.1"/>
    <property type="molecule type" value="Genomic_DNA"/>
</dbReference>
<evidence type="ECO:0000313" key="5">
    <source>
        <dbReference type="EMBL" id="PZQ82929.1"/>
    </source>
</evidence>
<dbReference type="GO" id="GO:0003677">
    <property type="term" value="F:DNA binding"/>
    <property type="evidence" value="ECO:0007669"/>
    <property type="project" value="UniProtKB-KW"/>
</dbReference>
<dbReference type="CDD" id="cd07377">
    <property type="entry name" value="WHTH_GntR"/>
    <property type="match status" value="1"/>
</dbReference>
<dbReference type="GO" id="GO:0003700">
    <property type="term" value="F:DNA-binding transcription factor activity"/>
    <property type="evidence" value="ECO:0007669"/>
    <property type="project" value="InterPro"/>
</dbReference>
<organism evidence="5 6">
    <name type="scientific">Ancylobacter novellus</name>
    <name type="common">Thiobacillus novellus</name>
    <dbReference type="NCBI Taxonomy" id="921"/>
    <lineage>
        <taxon>Bacteria</taxon>
        <taxon>Pseudomonadati</taxon>
        <taxon>Pseudomonadota</taxon>
        <taxon>Alphaproteobacteria</taxon>
        <taxon>Hyphomicrobiales</taxon>
        <taxon>Xanthobacteraceae</taxon>
        <taxon>Ancylobacter</taxon>
    </lineage>
</organism>
<evidence type="ECO:0000256" key="2">
    <source>
        <dbReference type="ARBA" id="ARBA00023125"/>
    </source>
</evidence>
<name>A0A2W5R2Q8_ANCNO</name>
<evidence type="ECO:0000256" key="3">
    <source>
        <dbReference type="ARBA" id="ARBA00023163"/>
    </source>
</evidence>
<sequence length="253" mass="28052">MLKDASAALASPDYRRSPVPRYLQIAGVIRRRIEDGVWGPNEKISTLQELEAEFRVARVTVRQAVEVLQSEGLVRRIQGKGTFVSGSVEEKRWLKLDLKWRSLAGTIGANVPRFLPVPSHPPAPAIRAEDGTAAPQYRYLESVQSRRGQPYSFARVHFDARLFDLAPTRFEREPTIAVIATLEAAGELKVKKARQSFIVGTVEPRVANLLAIGIGFPTVEAHLVVVDDNDVVVYVADIIYRGDCVQLDIDLLG</sequence>
<gene>
    <name evidence="5" type="ORF">DI549_09780</name>
</gene>
<dbReference type="Gene3D" id="3.40.1410.10">
    <property type="entry name" value="Chorismate lyase-like"/>
    <property type="match status" value="1"/>
</dbReference>
<dbReference type="GO" id="GO:0045892">
    <property type="term" value="P:negative regulation of DNA-templated transcription"/>
    <property type="evidence" value="ECO:0007669"/>
    <property type="project" value="TreeGrafter"/>
</dbReference>
<dbReference type="InterPro" id="IPR036388">
    <property type="entry name" value="WH-like_DNA-bd_sf"/>
</dbReference>
<dbReference type="SUPFAM" id="SSF46785">
    <property type="entry name" value="Winged helix' DNA-binding domain"/>
    <property type="match status" value="1"/>
</dbReference>
<dbReference type="PANTHER" id="PTHR44846:SF1">
    <property type="entry name" value="MANNOSYL-D-GLYCERATE TRANSPORT_METABOLISM SYSTEM REPRESSOR MNGR-RELATED"/>
    <property type="match status" value="1"/>
</dbReference>
<dbReference type="PANTHER" id="PTHR44846">
    <property type="entry name" value="MANNOSYL-D-GLYCERATE TRANSPORT/METABOLISM SYSTEM REPRESSOR MNGR-RELATED"/>
    <property type="match status" value="1"/>
</dbReference>
<dbReference type="InterPro" id="IPR050679">
    <property type="entry name" value="Bact_HTH_transcr_reg"/>
</dbReference>
<dbReference type="AlphaFoldDB" id="A0A2W5R2Q8"/>